<feature type="compositionally biased region" description="Low complexity" evidence="1">
    <location>
        <begin position="20"/>
        <end position="30"/>
    </location>
</feature>
<dbReference type="PANTHER" id="PTHR33444:SF2">
    <property type="entry name" value="MARVEL DOMAIN-CONTAINING PROTEIN"/>
    <property type="match status" value="1"/>
</dbReference>
<name>A0ABQ9IYE0_9CUCU</name>
<gene>
    <name evidence="3" type="ORF">NQ317_010287</name>
</gene>
<evidence type="ECO:0000313" key="4">
    <source>
        <dbReference type="Proteomes" id="UP001162164"/>
    </source>
</evidence>
<feature type="transmembrane region" description="Helical" evidence="2">
    <location>
        <begin position="60"/>
        <end position="84"/>
    </location>
</feature>
<keyword evidence="2" id="KW-0812">Transmembrane</keyword>
<proteinExistence type="predicted"/>
<dbReference type="Proteomes" id="UP001162164">
    <property type="component" value="Unassembled WGS sequence"/>
</dbReference>
<keyword evidence="2" id="KW-1133">Transmembrane helix</keyword>
<comment type="caution">
    <text evidence="3">The sequence shown here is derived from an EMBL/GenBank/DDBJ whole genome shotgun (WGS) entry which is preliminary data.</text>
</comment>
<accession>A0ABQ9IYE0</accession>
<dbReference type="EMBL" id="JAPWTJ010001853">
    <property type="protein sequence ID" value="KAJ8969187.1"/>
    <property type="molecule type" value="Genomic_DNA"/>
</dbReference>
<feature type="transmembrane region" description="Helical" evidence="2">
    <location>
        <begin position="159"/>
        <end position="187"/>
    </location>
</feature>
<feature type="transmembrane region" description="Helical" evidence="2">
    <location>
        <begin position="90"/>
        <end position="108"/>
    </location>
</feature>
<feature type="region of interest" description="Disordered" evidence="1">
    <location>
        <begin position="1"/>
        <end position="48"/>
    </location>
</feature>
<protein>
    <submittedName>
        <fullName evidence="3">Uncharacterized protein</fullName>
    </submittedName>
</protein>
<feature type="transmembrane region" description="Helical" evidence="2">
    <location>
        <begin position="115"/>
        <end position="139"/>
    </location>
</feature>
<organism evidence="3 4">
    <name type="scientific">Molorchus minor</name>
    <dbReference type="NCBI Taxonomy" id="1323400"/>
    <lineage>
        <taxon>Eukaryota</taxon>
        <taxon>Metazoa</taxon>
        <taxon>Ecdysozoa</taxon>
        <taxon>Arthropoda</taxon>
        <taxon>Hexapoda</taxon>
        <taxon>Insecta</taxon>
        <taxon>Pterygota</taxon>
        <taxon>Neoptera</taxon>
        <taxon>Endopterygota</taxon>
        <taxon>Coleoptera</taxon>
        <taxon>Polyphaga</taxon>
        <taxon>Cucujiformia</taxon>
        <taxon>Chrysomeloidea</taxon>
        <taxon>Cerambycidae</taxon>
        <taxon>Lamiinae</taxon>
        <taxon>Monochamini</taxon>
        <taxon>Molorchus</taxon>
    </lineage>
</organism>
<evidence type="ECO:0000313" key="3">
    <source>
        <dbReference type="EMBL" id="KAJ8969187.1"/>
    </source>
</evidence>
<dbReference type="InterPro" id="IPR040350">
    <property type="entry name" value="TMEM272"/>
</dbReference>
<reference evidence="3" key="1">
    <citation type="journal article" date="2023" name="Insect Mol. Biol.">
        <title>Genome sequencing provides insights into the evolution of gene families encoding plant cell wall-degrading enzymes in longhorned beetles.</title>
        <authorList>
            <person name="Shin N.R."/>
            <person name="Okamura Y."/>
            <person name="Kirsch R."/>
            <person name="Pauchet Y."/>
        </authorList>
    </citation>
    <scope>NUCLEOTIDE SEQUENCE</scope>
    <source>
        <strain evidence="3">MMC_N1</strain>
    </source>
</reference>
<evidence type="ECO:0000256" key="2">
    <source>
        <dbReference type="SAM" id="Phobius"/>
    </source>
</evidence>
<dbReference type="PANTHER" id="PTHR33444">
    <property type="entry name" value="SI:DKEY-19B23.12-RELATED"/>
    <property type="match status" value="1"/>
</dbReference>
<evidence type="ECO:0000256" key="1">
    <source>
        <dbReference type="SAM" id="MobiDB-lite"/>
    </source>
</evidence>
<keyword evidence="4" id="KW-1185">Reference proteome</keyword>
<sequence>MAHASSIKITLIPKENISETPSPTTSSSATDIEKQEDEERLEFEKNEPLEKSKIRRPPGINASLVLLYAVFFTMFTTGVVHITNCPVCPFIPYYLVIAGLVGALAKLLSRYKNKYLFNVTVALVTFDVVWHGVATYYVYKNYQPDYDDPNKEGHCNRTVYLLSFWILTFQYTLLGFFILLSGCYMLMRGDFKKR</sequence>
<keyword evidence="2" id="KW-0472">Membrane</keyword>